<name>A0ABN7NIR0_TIMPD</name>
<comment type="caution">
    <text evidence="1">The sequence shown here is derived from an EMBL/GenBank/DDBJ whole genome shotgun (WGS) entry which is preliminary data.</text>
</comment>
<sequence length="81" mass="8926">MFELVTYGVKFAAGDPVQGRVASQNPSSRAAPAFVVFMNGKEDLDSKGCANAESLYHRAKILYLYVTMQPSSRVLTLDPLW</sequence>
<evidence type="ECO:0000313" key="2">
    <source>
        <dbReference type="Proteomes" id="UP001153148"/>
    </source>
</evidence>
<organism evidence="1 2">
    <name type="scientific">Timema podura</name>
    <name type="common">Walking stick</name>
    <dbReference type="NCBI Taxonomy" id="61482"/>
    <lineage>
        <taxon>Eukaryota</taxon>
        <taxon>Metazoa</taxon>
        <taxon>Ecdysozoa</taxon>
        <taxon>Arthropoda</taxon>
        <taxon>Hexapoda</taxon>
        <taxon>Insecta</taxon>
        <taxon>Pterygota</taxon>
        <taxon>Neoptera</taxon>
        <taxon>Polyneoptera</taxon>
        <taxon>Phasmatodea</taxon>
        <taxon>Timematodea</taxon>
        <taxon>Timematoidea</taxon>
        <taxon>Timematidae</taxon>
        <taxon>Timema</taxon>
    </lineage>
</organism>
<keyword evidence="2" id="KW-1185">Reference proteome</keyword>
<dbReference type="EMBL" id="CAJPIN010001237">
    <property type="protein sequence ID" value="CAG2054347.1"/>
    <property type="molecule type" value="Genomic_DNA"/>
</dbReference>
<proteinExistence type="predicted"/>
<accession>A0ABN7NIR0</accession>
<evidence type="ECO:0000313" key="1">
    <source>
        <dbReference type="EMBL" id="CAG2054347.1"/>
    </source>
</evidence>
<dbReference type="Proteomes" id="UP001153148">
    <property type="component" value="Unassembled WGS sequence"/>
</dbReference>
<protein>
    <submittedName>
        <fullName evidence="1">Uncharacterized protein</fullName>
    </submittedName>
</protein>
<reference evidence="1" key="1">
    <citation type="submission" date="2021-03" db="EMBL/GenBank/DDBJ databases">
        <authorList>
            <person name="Tran Van P."/>
        </authorList>
    </citation>
    <scope>NUCLEOTIDE SEQUENCE</scope>
</reference>
<gene>
    <name evidence="1" type="ORF">TPAB3V08_LOCUS1376</name>
</gene>